<dbReference type="PANTHER" id="PTHR46060:SF1">
    <property type="entry name" value="MARINER MOS1 TRANSPOSASE-LIKE PROTEIN"/>
    <property type="match status" value="1"/>
</dbReference>
<keyword evidence="3" id="KW-1185">Reference proteome</keyword>
<evidence type="ECO:0000256" key="1">
    <source>
        <dbReference type="SAM" id="MobiDB-lite"/>
    </source>
</evidence>
<accession>A0A0C2H5A8</accession>
<proteinExistence type="predicted"/>
<sequence>MKLLFEGSTVTADLYKKQLRNIKANLARPQQQEVYIHHDIARPHIARTTYAELMKYGFTILLHPSYSPGLSPSEYHLFPSPTSSGWARLPNSRNMKKASENFFKDQSPSILEQGHPRSTQKLAEVHRC</sequence>
<gene>
    <name evidence="2" type="ORF">ANCDUO_02938</name>
</gene>
<organism evidence="2 3">
    <name type="scientific">Ancylostoma duodenale</name>
    <dbReference type="NCBI Taxonomy" id="51022"/>
    <lineage>
        <taxon>Eukaryota</taxon>
        <taxon>Metazoa</taxon>
        <taxon>Ecdysozoa</taxon>
        <taxon>Nematoda</taxon>
        <taxon>Chromadorea</taxon>
        <taxon>Rhabditida</taxon>
        <taxon>Rhabditina</taxon>
        <taxon>Rhabditomorpha</taxon>
        <taxon>Strongyloidea</taxon>
        <taxon>Ancylostomatidae</taxon>
        <taxon>Ancylostomatinae</taxon>
        <taxon>Ancylostoma</taxon>
    </lineage>
</organism>
<dbReference type="Gene3D" id="3.30.420.10">
    <property type="entry name" value="Ribonuclease H-like superfamily/Ribonuclease H"/>
    <property type="match status" value="1"/>
</dbReference>
<protein>
    <recommendedName>
        <fullName evidence="4">Tc1-like transposase DDE domain-containing protein</fullName>
    </recommendedName>
</protein>
<dbReference type="InterPro" id="IPR036397">
    <property type="entry name" value="RNaseH_sf"/>
</dbReference>
<dbReference type="GO" id="GO:0003676">
    <property type="term" value="F:nucleic acid binding"/>
    <property type="evidence" value="ECO:0007669"/>
    <property type="project" value="InterPro"/>
</dbReference>
<evidence type="ECO:0008006" key="4">
    <source>
        <dbReference type="Google" id="ProtNLM"/>
    </source>
</evidence>
<evidence type="ECO:0000313" key="3">
    <source>
        <dbReference type="Proteomes" id="UP000054047"/>
    </source>
</evidence>
<evidence type="ECO:0000313" key="2">
    <source>
        <dbReference type="EMBL" id="KIH66734.1"/>
    </source>
</evidence>
<dbReference type="Proteomes" id="UP000054047">
    <property type="component" value="Unassembled WGS sequence"/>
</dbReference>
<dbReference type="AlphaFoldDB" id="A0A0C2H5A8"/>
<feature type="region of interest" description="Disordered" evidence="1">
    <location>
        <begin position="104"/>
        <end position="128"/>
    </location>
</feature>
<dbReference type="OrthoDB" id="5863303at2759"/>
<dbReference type="PANTHER" id="PTHR46060">
    <property type="entry name" value="MARINER MOS1 TRANSPOSASE-LIKE PROTEIN"/>
    <property type="match status" value="1"/>
</dbReference>
<dbReference type="EMBL" id="KN726989">
    <property type="protein sequence ID" value="KIH66734.1"/>
    <property type="molecule type" value="Genomic_DNA"/>
</dbReference>
<name>A0A0C2H5A8_9BILA</name>
<reference evidence="2 3" key="1">
    <citation type="submission" date="2013-12" db="EMBL/GenBank/DDBJ databases">
        <title>Draft genome of the parsitic nematode Ancylostoma duodenale.</title>
        <authorList>
            <person name="Mitreva M."/>
        </authorList>
    </citation>
    <scope>NUCLEOTIDE SEQUENCE [LARGE SCALE GENOMIC DNA]</scope>
    <source>
        <strain evidence="2 3">Zhejiang</strain>
    </source>
</reference>
<feature type="compositionally biased region" description="Polar residues" evidence="1">
    <location>
        <begin position="104"/>
        <end position="121"/>
    </location>
</feature>
<dbReference type="InterPro" id="IPR052709">
    <property type="entry name" value="Transposase-MT_Hybrid"/>
</dbReference>